<proteinExistence type="predicted"/>
<sequence>MNKKTIFKKKVLLIAASISAFIYISWRLFFTIPLNFGIMSFIFGVALALSETVGVIEAFSHYRSLSANVSPELPIIEKELYPDIDVLIATHSESVDLLYKTINGCIHMDYPDKNKVHIYICDDTNRPEMKALANLMGVGYFGLSDNKHAKAGNLNNALSKTNSPLIVTFDSDMIPRRNFLMETVPYFYLPRLKKDKDGNWVDRTEDELDENYKIGFIQTPQSFYNPDLFQFNLYSENNIPNEQDYFFKEINVGRNRSNSPIYAGSNTIISREALESVGGITTGNITEDFATGIKIQSKGYTCFAIPKVLANGLSPVDFKSLLKQRQRWGRGCVQTISSFKFIFGELPIKAKISYIISLLYWWTFFRRFIYILSPILFTVFGLVIVDCTLPEILFIWLPSYVLYNLALKYLSGNIRNQKWSNIVDTIIFPFMIIPIFLETIGLKLKKFAVTPKNKINSKNTEFKYAIPHIILIIATFIGLITCTHNMIKYKNIGSIVLLFWLCMNLYFLIMALFFMLSRVNFRDEERFYTNIDVVINTNNLTINGVTSDISENGMAIILNTPEYIPYDDEVNIIAYTPLYTANLKGKVVHVSTFNNKWKYSIKLTNVTEKNKREYLQIVYDREHTLPTKVKSNTIKEVSNNISKRLHAQIISNRKLPRIPLNTTLTTIDGIPMKVINFNYEYILIKANKSTYNNIQLNIGNDVLLDCTLCTIIKGSTTALYHIDNWKEISSSESLRSNLLKLVS</sequence>
<feature type="transmembrane region" description="Helical" evidence="7">
    <location>
        <begin position="36"/>
        <end position="56"/>
    </location>
</feature>
<dbReference type="Gene3D" id="2.40.10.220">
    <property type="entry name" value="predicted glycosyltransferase like domains"/>
    <property type="match status" value="1"/>
</dbReference>
<feature type="domain" description="PilZ" evidence="8">
    <location>
        <begin position="522"/>
        <end position="619"/>
    </location>
</feature>
<evidence type="ECO:0000256" key="2">
    <source>
        <dbReference type="ARBA" id="ARBA00022676"/>
    </source>
</evidence>
<feature type="transmembrane region" description="Helical" evidence="7">
    <location>
        <begin position="422"/>
        <end position="444"/>
    </location>
</feature>
<feature type="transmembrane region" description="Helical" evidence="7">
    <location>
        <begin position="495"/>
        <end position="516"/>
    </location>
</feature>
<evidence type="ECO:0000256" key="4">
    <source>
        <dbReference type="ARBA" id="ARBA00022692"/>
    </source>
</evidence>
<feature type="transmembrane region" description="Helical" evidence="7">
    <location>
        <begin position="464"/>
        <end position="483"/>
    </location>
</feature>
<evidence type="ECO:0000256" key="7">
    <source>
        <dbReference type="SAM" id="Phobius"/>
    </source>
</evidence>
<protein>
    <submittedName>
        <fullName evidence="10">Glycosyltransferase</fullName>
    </submittedName>
</protein>
<dbReference type="InterPro" id="IPR001173">
    <property type="entry name" value="Glyco_trans_2-like"/>
</dbReference>
<feature type="transmembrane region" description="Helical" evidence="7">
    <location>
        <begin position="12"/>
        <end position="30"/>
    </location>
</feature>
<evidence type="ECO:0000256" key="5">
    <source>
        <dbReference type="ARBA" id="ARBA00022989"/>
    </source>
</evidence>
<accession>A0ABR7D9L9</accession>
<reference evidence="10 11" key="1">
    <citation type="submission" date="2020-08" db="EMBL/GenBank/DDBJ databases">
        <title>Genome public.</title>
        <authorList>
            <person name="Liu C."/>
            <person name="Sun Q."/>
        </authorList>
    </citation>
    <scope>NUCLEOTIDE SEQUENCE [LARGE SCALE GENOMIC DNA]</scope>
    <source>
        <strain evidence="10 11">NSJ-6</strain>
    </source>
</reference>
<dbReference type="Proteomes" id="UP000596929">
    <property type="component" value="Unassembled WGS sequence"/>
</dbReference>
<dbReference type="CDD" id="cd06421">
    <property type="entry name" value="CESA_CelA_like"/>
    <property type="match status" value="1"/>
</dbReference>
<keyword evidence="4 7" id="KW-0812">Transmembrane</keyword>
<keyword evidence="6 7" id="KW-0472">Membrane</keyword>
<gene>
    <name evidence="10" type="ORF">H8S20_04215</name>
</gene>
<feature type="transmembrane region" description="Helical" evidence="7">
    <location>
        <begin position="368"/>
        <end position="385"/>
    </location>
</feature>
<comment type="subcellular location">
    <subcellularLocation>
        <location evidence="1">Membrane</location>
        <topology evidence="1">Multi-pass membrane protein</topology>
    </subcellularLocation>
</comment>
<evidence type="ECO:0000259" key="9">
    <source>
        <dbReference type="Pfam" id="PF13632"/>
    </source>
</evidence>
<dbReference type="InterPro" id="IPR009875">
    <property type="entry name" value="PilZ_domain"/>
</dbReference>
<dbReference type="Pfam" id="PF07238">
    <property type="entry name" value="PilZ"/>
    <property type="match status" value="1"/>
</dbReference>
<name>A0ABR7D9L9_9CLOT</name>
<dbReference type="RefSeq" id="WP_042282221.1">
    <property type="nucleotide sequence ID" value="NZ_JACOOO010000004.1"/>
</dbReference>
<organism evidence="10 11">
    <name type="scientific">Clostridium hominis</name>
    <dbReference type="NCBI Taxonomy" id="2763036"/>
    <lineage>
        <taxon>Bacteria</taxon>
        <taxon>Bacillati</taxon>
        <taxon>Bacillota</taxon>
        <taxon>Clostridia</taxon>
        <taxon>Eubacteriales</taxon>
        <taxon>Clostridiaceae</taxon>
        <taxon>Clostridium</taxon>
    </lineage>
</organism>
<evidence type="ECO:0000256" key="6">
    <source>
        <dbReference type="ARBA" id="ARBA00023136"/>
    </source>
</evidence>
<evidence type="ECO:0000256" key="3">
    <source>
        <dbReference type="ARBA" id="ARBA00022679"/>
    </source>
</evidence>
<dbReference type="PANTHER" id="PTHR43867">
    <property type="entry name" value="CELLULOSE SYNTHASE CATALYTIC SUBUNIT A [UDP-FORMING]"/>
    <property type="match status" value="1"/>
</dbReference>
<keyword evidence="2" id="KW-0328">Glycosyltransferase</keyword>
<feature type="domain" description="Glycosyltransferase 2-like" evidence="9">
    <location>
        <begin position="206"/>
        <end position="400"/>
    </location>
</feature>
<dbReference type="SUPFAM" id="SSF141371">
    <property type="entry name" value="PilZ domain-like"/>
    <property type="match status" value="1"/>
</dbReference>
<evidence type="ECO:0000313" key="11">
    <source>
        <dbReference type="Proteomes" id="UP000596929"/>
    </source>
</evidence>
<keyword evidence="5 7" id="KW-1133">Transmembrane helix</keyword>
<evidence type="ECO:0000256" key="1">
    <source>
        <dbReference type="ARBA" id="ARBA00004141"/>
    </source>
</evidence>
<dbReference type="Gene3D" id="3.90.550.10">
    <property type="entry name" value="Spore Coat Polysaccharide Biosynthesis Protein SpsA, Chain A"/>
    <property type="match status" value="1"/>
</dbReference>
<dbReference type="SUPFAM" id="SSF53448">
    <property type="entry name" value="Nucleotide-diphospho-sugar transferases"/>
    <property type="match status" value="1"/>
</dbReference>
<keyword evidence="11" id="KW-1185">Reference proteome</keyword>
<dbReference type="Pfam" id="PF13632">
    <property type="entry name" value="Glyco_trans_2_3"/>
    <property type="match status" value="1"/>
</dbReference>
<keyword evidence="3" id="KW-0808">Transferase</keyword>
<evidence type="ECO:0000259" key="8">
    <source>
        <dbReference type="Pfam" id="PF07238"/>
    </source>
</evidence>
<comment type="caution">
    <text evidence="10">The sequence shown here is derived from an EMBL/GenBank/DDBJ whole genome shotgun (WGS) entry which is preliminary data.</text>
</comment>
<dbReference type="InterPro" id="IPR029044">
    <property type="entry name" value="Nucleotide-diphossugar_trans"/>
</dbReference>
<feature type="transmembrane region" description="Helical" evidence="7">
    <location>
        <begin position="391"/>
        <end position="410"/>
    </location>
</feature>
<dbReference type="EMBL" id="JACOOO010000004">
    <property type="protein sequence ID" value="MBC5628094.1"/>
    <property type="molecule type" value="Genomic_DNA"/>
</dbReference>
<dbReference type="InterPro" id="IPR050321">
    <property type="entry name" value="Glycosyltr_2/OpgH_subfam"/>
</dbReference>
<dbReference type="PANTHER" id="PTHR43867:SF2">
    <property type="entry name" value="CELLULOSE SYNTHASE CATALYTIC SUBUNIT A [UDP-FORMING]"/>
    <property type="match status" value="1"/>
</dbReference>
<evidence type="ECO:0000313" key="10">
    <source>
        <dbReference type="EMBL" id="MBC5628094.1"/>
    </source>
</evidence>